<evidence type="ECO:0000256" key="6">
    <source>
        <dbReference type="ARBA" id="ARBA00023015"/>
    </source>
</evidence>
<proteinExistence type="predicted"/>
<evidence type="ECO:0000313" key="12">
    <source>
        <dbReference type="Proteomes" id="UP000095280"/>
    </source>
</evidence>
<keyword evidence="2" id="KW-0479">Metal-binding</keyword>
<dbReference type="GO" id="GO:0008270">
    <property type="term" value="F:zinc ion binding"/>
    <property type="evidence" value="ECO:0007669"/>
    <property type="project" value="UniProtKB-KW"/>
</dbReference>
<dbReference type="Pfam" id="PF00096">
    <property type="entry name" value="zf-C2H2"/>
    <property type="match status" value="1"/>
</dbReference>
<keyword evidence="12" id="KW-1185">Reference proteome</keyword>
<dbReference type="InterPro" id="IPR036236">
    <property type="entry name" value="Znf_C2H2_sf"/>
</dbReference>
<feature type="compositionally biased region" description="Low complexity" evidence="10">
    <location>
        <begin position="150"/>
        <end position="183"/>
    </location>
</feature>
<dbReference type="AlphaFoldDB" id="A0A1I8JRV3"/>
<dbReference type="InterPro" id="IPR051497">
    <property type="entry name" value="Dev/Hematopoietic_TF"/>
</dbReference>
<reference evidence="13" key="1">
    <citation type="submission" date="2016-11" db="UniProtKB">
        <authorList>
            <consortium name="WormBaseParasite"/>
        </authorList>
    </citation>
    <scope>IDENTIFICATION</scope>
</reference>
<dbReference type="InterPro" id="IPR056438">
    <property type="entry name" value="Znf-C2H2_CTCF"/>
</dbReference>
<keyword evidence="8" id="KW-0539">Nucleus</keyword>
<evidence type="ECO:0000256" key="2">
    <source>
        <dbReference type="ARBA" id="ARBA00022723"/>
    </source>
</evidence>
<dbReference type="WBParaSite" id="snap_masked-unitig_5541-processed-gene-0.1-mRNA-1">
    <property type="protein sequence ID" value="snap_masked-unitig_5541-processed-gene-0.1-mRNA-1"/>
    <property type="gene ID" value="snap_masked-unitig_5541-processed-gene-0.1"/>
</dbReference>
<accession>A0A1I8JRV3</accession>
<organism evidence="12 13">
    <name type="scientific">Macrostomum lignano</name>
    <dbReference type="NCBI Taxonomy" id="282301"/>
    <lineage>
        <taxon>Eukaryota</taxon>
        <taxon>Metazoa</taxon>
        <taxon>Spiralia</taxon>
        <taxon>Lophotrochozoa</taxon>
        <taxon>Platyhelminthes</taxon>
        <taxon>Rhabditophora</taxon>
        <taxon>Macrostomorpha</taxon>
        <taxon>Macrostomida</taxon>
        <taxon>Macrostomidae</taxon>
        <taxon>Macrostomum</taxon>
    </lineage>
</organism>
<sequence>PGNAADPAAGGQQLDEPSSFVCRKCLCSYRSAWQLLQHAQSQHRLDIFLSSGEGIAAATETASTTSSSPLAHSPPPPPPLQQHPEKRRLALQAGLFDPSLMLPPPPRPLPMPPPPPPPPTSSSLLPSAAAFYAARSPYTAVDIDSGNAKNAKNLSSSSSSNNKNNQPASTADADAIAATPSPTKSRRSDTCEFCGKVFKNCSNLTVHRRSHTGEKPYSCRLCSYACAQSSKLTRHMKTHGGKSAPLRTYLGIINHAVWSETVTQSKTHAYQMEAMQPDIVAACLLSSRKETKAKKKPNFLLVDNIF</sequence>
<evidence type="ECO:0000256" key="1">
    <source>
        <dbReference type="ARBA" id="ARBA00004123"/>
    </source>
</evidence>
<dbReference type="PROSITE" id="PS00028">
    <property type="entry name" value="ZINC_FINGER_C2H2_1"/>
    <property type="match status" value="3"/>
</dbReference>
<evidence type="ECO:0000256" key="9">
    <source>
        <dbReference type="PROSITE-ProRule" id="PRU00042"/>
    </source>
</evidence>
<feature type="region of interest" description="Disordered" evidence="10">
    <location>
        <begin position="97"/>
        <end position="124"/>
    </location>
</feature>
<evidence type="ECO:0000313" key="13">
    <source>
        <dbReference type="WBParaSite" id="snap_masked-unitig_5541-processed-gene-0.1-mRNA-1"/>
    </source>
</evidence>
<dbReference type="Gene3D" id="3.30.160.60">
    <property type="entry name" value="Classic Zinc Finger"/>
    <property type="match status" value="2"/>
</dbReference>
<evidence type="ECO:0000256" key="10">
    <source>
        <dbReference type="SAM" id="MobiDB-lite"/>
    </source>
</evidence>
<feature type="compositionally biased region" description="Low complexity" evidence="10">
    <location>
        <begin position="58"/>
        <end position="71"/>
    </location>
</feature>
<feature type="region of interest" description="Disordered" evidence="10">
    <location>
        <begin position="58"/>
        <end position="85"/>
    </location>
</feature>
<dbReference type="Pfam" id="PF23611">
    <property type="entry name" value="zf-C2H2_16"/>
    <property type="match status" value="1"/>
</dbReference>
<dbReference type="PANTHER" id="PTHR45993">
    <property type="entry name" value="B-CELL LYMPHOMA/LEUKEMIA 11"/>
    <property type="match status" value="1"/>
</dbReference>
<dbReference type="Proteomes" id="UP000095280">
    <property type="component" value="Unplaced"/>
</dbReference>
<dbReference type="GO" id="GO:0006357">
    <property type="term" value="P:regulation of transcription by RNA polymerase II"/>
    <property type="evidence" value="ECO:0007669"/>
    <property type="project" value="TreeGrafter"/>
</dbReference>
<evidence type="ECO:0000256" key="7">
    <source>
        <dbReference type="ARBA" id="ARBA00023163"/>
    </source>
</evidence>
<dbReference type="InterPro" id="IPR013087">
    <property type="entry name" value="Znf_C2H2_type"/>
</dbReference>
<dbReference type="SUPFAM" id="SSF57667">
    <property type="entry name" value="beta-beta-alpha zinc fingers"/>
    <property type="match status" value="1"/>
</dbReference>
<dbReference type="GO" id="GO:0005634">
    <property type="term" value="C:nucleus"/>
    <property type="evidence" value="ECO:0007669"/>
    <property type="project" value="UniProtKB-SubCell"/>
</dbReference>
<dbReference type="GO" id="GO:0003700">
    <property type="term" value="F:DNA-binding transcription factor activity"/>
    <property type="evidence" value="ECO:0007669"/>
    <property type="project" value="TreeGrafter"/>
</dbReference>
<feature type="region of interest" description="Disordered" evidence="10">
    <location>
        <begin position="150"/>
        <end position="189"/>
    </location>
</feature>
<evidence type="ECO:0000256" key="3">
    <source>
        <dbReference type="ARBA" id="ARBA00022737"/>
    </source>
</evidence>
<evidence type="ECO:0000259" key="11">
    <source>
        <dbReference type="PROSITE" id="PS50157"/>
    </source>
</evidence>
<keyword evidence="3" id="KW-0677">Repeat</keyword>
<keyword evidence="6" id="KW-0805">Transcription regulation</keyword>
<comment type="subcellular location">
    <subcellularLocation>
        <location evidence="1">Nucleus</location>
    </subcellularLocation>
</comment>
<dbReference type="FunFam" id="3.30.160.60:FF:000037">
    <property type="entry name" value="B-cell lymphoma/leukemia 11A isoform X1"/>
    <property type="match status" value="1"/>
</dbReference>
<protein>
    <submittedName>
        <fullName evidence="13">C2H2-type domain-containing protein</fullName>
    </submittedName>
</protein>
<dbReference type="PROSITE" id="PS50157">
    <property type="entry name" value="ZINC_FINGER_C2H2_2"/>
    <property type="match status" value="2"/>
</dbReference>
<keyword evidence="4 9" id="KW-0863">Zinc-finger</keyword>
<feature type="domain" description="C2H2-type" evidence="11">
    <location>
        <begin position="217"/>
        <end position="244"/>
    </location>
</feature>
<evidence type="ECO:0000256" key="4">
    <source>
        <dbReference type="ARBA" id="ARBA00022771"/>
    </source>
</evidence>
<name>A0A1I8JRV3_9PLAT</name>
<dbReference type="SMART" id="SM00355">
    <property type="entry name" value="ZnF_C2H2"/>
    <property type="match status" value="3"/>
</dbReference>
<keyword evidence="5" id="KW-0862">Zinc</keyword>
<evidence type="ECO:0000256" key="5">
    <source>
        <dbReference type="ARBA" id="ARBA00022833"/>
    </source>
</evidence>
<feature type="compositionally biased region" description="Pro residues" evidence="10">
    <location>
        <begin position="72"/>
        <end position="81"/>
    </location>
</feature>
<dbReference type="PANTHER" id="PTHR45993:SF6">
    <property type="entry name" value="C2H2-TYPE DOMAIN-CONTAINING PROTEIN"/>
    <property type="match status" value="1"/>
</dbReference>
<feature type="compositionally biased region" description="Pro residues" evidence="10">
    <location>
        <begin position="101"/>
        <end position="120"/>
    </location>
</feature>
<feature type="domain" description="C2H2-type" evidence="11">
    <location>
        <begin position="189"/>
        <end position="216"/>
    </location>
</feature>
<dbReference type="GO" id="GO:0000978">
    <property type="term" value="F:RNA polymerase II cis-regulatory region sequence-specific DNA binding"/>
    <property type="evidence" value="ECO:0007669"/>
    <property type="project" value="TreeGrafter"/>
</dbReference>
<keyword evidence="7" id="KW-0804">Transcription</keyword>
<evidence type="ECO:0000256" key="8">
    <source>
        <dbReference type="ARBA" id="ARBA00023242"/>
    </source>
</evidence>
<dbReference type="FunFam" id="3.30.160.60:FF:001175">
    <property type="entry name" value="Zinc finger, C2H2 type"/>
    <property type="match status" value="1"/>
</dbReference>